<accession>A0ACC1I684</accession>
<comment type="caution">
    <text evidence="1">The sequence shown here is derived from an EMBL/GenBank/DDBJ whole genome shotgun (WGS) entry which is preliminary data.</text>
</comment>
<dbReference type="EMBL" id="JANBPG010001905">
    <property type="protein sequence ID" value="KAJ1887798.1"/>
    <property type="molecule type" value="Genomic_DNA"/>
</dbReference>
<evidence type="ECO:0000313" key="1">
    <source>
        <dbReference type="EMBL" id="KAJ1887798.1"/>
    </source>
</evidence>
<feature type="non-terminal residue" evidence="1">
    <location>
        <position position="330"/>
    </location>
</feature>
<gene>
    <name evidence="1" type="ORF">LPJ66_008921</name>
</gene>
<keyword evidence="2" id="KW-1185">Reference proteome</keyword>
<organism evidence="1 2">
    <name type="scientific">Kickxella alabastrina</name>
    <dbReference type="NCBI Taxonomy" id="61397"/>
    <lineage>
        <taxon>Eukaryota</taxon>
        <taxon>Fungi</taxon>
        <taxon>Fungi incertae sedis</taxon>
        <taxon>Zoopagomycota</taxon>
        <taxon>Kickxellomycotina</taxon>
        <taxon>Kickxellomycetes</taxon>
        <taxon>Kickxellales</taxon>
        <taxon>Kickxellaceae</taxon>
        <taxon>Kickxella</taxon>
    </lineage>
</organism>
<reference evidence="1" key="1">
    <citation type="submission" date="2022-07" db="EMBL/GenBank/DDBJ databases">
        <title>Phylogenomic reconstructions and comparative analyses of Kickxellomycotina fungi.</title>
        <authorList>
            <person name="Reynolds N.K."/>
            <person name="Stajich J.E."/>
            <person name="Barry K."/>
            <person name="Grigoriev I.V."/>
            <person name="Crous P."/>
            <person name="Smith M.E."/>
        </authorList>
    </citation>
    <scope>NUCLEOTIDE SEQUENCE</scope>
    <source>
        <strain evidence="1">Benny 63K</strain>
    </source>
</reference>
<dbReference type="Proteomes" id="UP001150581">
    <property type="component" value="Unassembled WGS sequence"/>
</dbReference>
<proteinExistence type="predicted"/>
<protein>
    <submittedName>
        <fullName evidence="1">Uncharacterized protein</fullName>
    </submittedName>
</protein>
<evidence type="ECO:0000313" key="2">
    <source>
        <dbReference type="Proteomes" id="UP001150581"/>
    </source>
</evidence>
<sequence length="330" mass="36689">MKPGRALHSNIQREISEIDDLVPLRFQAQWEASSSDFINNRILDEHITDTPDIYFSPSTQQMLSFWQFNNSDKFPSTEPVQETTLLTLLDNTGAELVLHMMSLTPRAKTHLGFTVNLNVARKGFSPAARLFYFKLQVVYDANCKFVLECPIYDAETAKLLLVARMIFVFVPMSKMPKQIEVAKASSSDDSQIRLPQIDAPDIQALDNNDLLALSQVMNCLPLGIADHKAGFLSMAQRRMAAIIDFGENIAGPKYYIHGGILATVLCNASTFLLTKITGVNMMYVATAVWNINYRKGIRVASKGVVVDAVVEEPNSKGEIIIVTKLVNGND</sequence>
<name>A0ACC1I684_9FUNG</name>